<dbReference type="Pfam" id="PF04340">
    <property type="entry name" value="DUF484"/>
    <property type="match status" value="1"/>
</dbReference>
<dbReference type="PANTHER" id="PTHR38765">
    <property type="entry name" value="DUF484 DOMAIN-CONTAINING PROTEIN"/>
    <property type="match status" value="1"/>
</dbReference>
<evidence type="ECO:0000313" key="1">
    <source>
        <dbReference type="EMBL" id="MEL0614910.1"/>
    </source>
</evidence>
<dbReference type="InterPro" id="IPR029016">
    <property type="entry name" value="GAF-like_dom_sf"/>
</dbReference>
<organism evidence="1 2">
    <name type="scientific">Marinomonas arenicola</name>
    <dbReference type="NCBI Taxonomy" id="569601"/>
    <lineage>
        <taxon>Bacteria</taxon>
        <taxon>Pseudomonadati</taxon>
        <taxon>Pseudomonadota</taxon>
        <taxon>Gammaproteobacteria</taxon>
        <taxon>Oceanospirillales</taxon>
        <taxon>Oceanospirillaceae</taxon>
        <taxon>Marinomonas</taxon>
    </lineage>
</organism>
<evidence type="ECO:0000313" key="2">
    <source>
        <dbReference type="Proteomes" id="UP001379949"/>
    </source>
</evidence>
<accession>A0ABU9GAY2</accession>
<dbReference type="Proteomes" id="UP001379949">
    <property type="component" value="Unassembled WGS sequence"/>
</dbReference>
<dbReference type="PANTHER" id="PTHR38765:SF1">
    <property type="entry name" value="DUF484 DOMAIN-CONTAINING PROTEIN"/>
    <property type="match status" value="1"/>
</dbReference>
<dbReference type="EMBL" id="JBAKAR010000023">
    <property type="protein sequence ID" value="MEL0614910.1"/>
    <property type="molecule type" value="Genomic_DNA"/>
</dbReference>
<protein>
    <submittedName>
        <fullName evidence="1">DUF484 family protein</fullName>
    </submittedName>
</protein>
<dbReference type="Gene3D" id="3.30.450.40">
    <property type="match status" value="1"/>
</dbReference>
<dbReference type="RefSeq" id="WP_341568150.1">
    <property type="nucleotide sequence ID" value="NZ_JBAKAR010000023.1"/>
</dbReference>
<proteinExistence type="predicted"/>
<sequence>MNEAEVIQYLSDKPDFFVKNPELLESLTLPHPVHGRVVSLLEYQVDLLRKSTADYRREFDRLIDVARENEAIMQKTRRFILAGLECHTLDEFVVVIDDMVRDDFAASRHEFVLFGDAQDSAIRCCSAEEVVTYLATIPKMKQSACGVLSKKELAYLFQEDASDIQSHAVMPIMSIDKGKKHAIGVLVLGASSQNTFAKKKENLFLEHIAELLNVLIQRLSS</sequence>
<dbReference type="InterPro" id="IPR007435">
    <property type="entry name" value="DUF484"/>
</dbReference>
<comment type="caution">
    <text evidence="1">The sequence shown here is derived from an EMBL/GenBank/DDBJ whole genome shotgun (WGS) entry which is preliminary data.</text>
</comment>
<keyword evidence="2" id="KW-1185">Reference proteome</keyword>
<reference evidence="1 2" key="1">
    <citation type="submission" date="2024-02" db="EMBL/GenBank/DDBJ databases">
        <title>Bacteria isolated from the canopy kelp, Nereocystis luetkeana.</title>
        <authorList>
            <person name="Pfister C.A."/>
            <person name="Younker I.T."/>
            <person name="Light S.H."/>
        </authorList>
    </citation>
    <scope>NUCLEOTIDE SEQUENCE [LARGE SCALE GENOMIC DNA]</scope>
    <source>
        <strain evidence="1 2">TI.4.07</strain>
    </source>
</reference>
<name>A0ABU9GAY2_9GAMM</name>
<gene>
    <name evidence="1" type="ORF">V6242_17290</name>
</gene>